<dbReference type="PANTHER" id="PTHR43667:SF2">
    <property type="entry name" value="FATTY ACID C-METHYL TRANSFERASE"/>
    <property type="match status" value="1"/>
</dbReference>
<comment type="caution">
    <text evidence="3">The sequence shown here is derived from an EMBL/GenBank/DDBJ whole genome shotgun (WGS) entry which is preliminary data.</text>
</comment>
<dbReference type="GO" id="GO:0032259">
    <property type="term" value="P:methylation"/>
    <property type="evidence" value="ECO:0007669"/>
    <property type="project" value="UniProtKB-KW"/>
</dbReference>
<dbReference type="InterPro" id="IPR041698">
    <property type="entry name" value="Methyltransf_25"/>
</dbReference>
<dbReference type="OrthoDB" id="21342at2"/>
<dbReference type="InterPro" id="IPR050723">
    <property type="entry name" value="CFA/CMAS"/>
</dbReference>
<name>A0A2K2U9X0_9ACTN</name>
<gene>
    <name evidence="3" type="ORF">C2L71_10145</name>
</gene>
<dbReference type="GO" id="GO:0008168">
    <property type="term" value="F:methyltransferase activity"/>
    <property type="evidence" value="ECO:0007669"/>
    <property type="project" value="UniProtKB-KW"/>
</dbReference>
<protein>
    <submittedName>
        <fullName evidence="3">Methyltransferase type 12</fullName>
    </submittedName>
</protein>
<feature type="domain" description="Methyltransferase" evidence="2">
    <location>
        <begin position="66"/>
        <end position="154"/>
    </location>
</feature>
<dbReference type="CDD" id="cd02440">
    <property type="entry name" value="AdoMet_MTases"/>
    <property type="match status" value="1"/>
</dbReference>
<dbReference type="InterPro" id="IPR029063">
    <property type="entry name" value="SAM-dependent_MTases_sf"/>
</dbReference>
<feature type="region of interest" description="Disordered" evidence="1">
    <location>
        <begin position="1"/>
        <end position="26"/>
    </location>
</feature>
<keyword evidence="3" id="KW-0489">Methyltransferase</keyword>
<dbReference type="Gene3D" id="3.40.50.150">
    <property type="entry name" value="Vaccinia Virus protein VP39"/>
    <property type="match status" value="1"/>
</dbReference>
<keyword evidence="4" id="KW-1185">Reference proteome</keyword>
<sequence>MPENAAPQSAERDWNEEWKRLQQHRRRPDDAAYWDKRARTFSTKDAPNTYVKRFLELAAIRPGETVLDMGCGTGALAVPLGEAGCRVMAADFSQGMLDVMTGELAARGIDSVEPKLLSWGDDWAAAGIPEDSVDVAIASRSLAVDDLREALLRLTKIARRRVCITLSTGSSPRTDERILHAIGLRPFLGNDHVFAFNILSGEGFRPEVAYIDSEKKDTFDNFDEAFEALARMANDATNATAEERRTALARLRAWLDANLVENERAGEPDKKGVPEKRLRLRETRTFTWAFLAWNA</sequence>
<evidence type="ECO:0000313" key="3">
    <source>
        <dbReference type="EMBL" id="PNV67008.1"/>
    </source>
</evidence>
<evidence type="ECO:0000256" key="1">
    <source>
        <dbReference type="SAM" id="MobiDB-lite"/>
    </source>
</evidence>
<proteinExistence type="predicted"/>
<dbReference type="SUPFAM" id="SSF53335">
    <property type="entry name" value="S-adenosyl-L-methionine-dependent methyltransferases"/>
    <property type="match status" value="1"/>
</dbReference>
<accession>A0A2K2U9X0</accession>
<evidence type="ECO:0000313" key="4">
    <source>
        <dbReference type="Proteomes" id="UP000236197"/>
    </source>
</evidence>
<dbReference type="Pfam" id="PF13649">
    <property type="entry name" value="Methyltransf_25"/>
    <property type="match status" value="1"/>
</dbReference>
<keyword evidence="3" id="KW-0808">Transferase</keyword>
<dbReference type="EMBL" id="PPEK01000014">
    <property type="protein sequence ID" value="PNV67008.1"/>
    <property type="molecule type" value="Genomic_DNA"/>
</dbReference>
<organism evidence="3 4">
    <name type="scientific">Enteroscipio rubneri</name>
    <dbReference type="NCBI Taxonomy" id="2070686"/>
    <lineage>
        <taxon>Bacteria</taxon>
        <taxon>Bacillati</taxon>
        <taxon>Actinomycetota</taxon>
        <taxon>Coriobacteriia</taxon>
        <taxon>Eggerthellales</taxon>
        <taxon>Eggerthellaceae</taxon>
        <taxon>Enteroscipio</taxon>
    </lineage>
</organism>
<dbReference type="PANTHER" id="PTHR43667">
    <property type="entry name" value="CYCLOPROPANE-FATTY-ACYL-PHOSPHOLIPID SYNTHASE"/>
    <property type="match status" value="1"/>
</dbReference>
<dbReference type="AlphaFoldDB" id="A0A2K2U9X0"/>
<dbReference type="RefSeq" id="WP_103265644.1">
    <property type="nucleotide sequence ID" value="NZ_CABMLE010000014.1"/>
</dbReference>
<evidence type="ECO:0000259" key="2">
    <source>
        <dbReference type="Pfam" id="PF13649"/>
    </source>
</evidence>
<dbReference type="Proteomes" id="UP000236197">
    <property type="component" value="Unassembled WGS sequence"/>
</dbReference>
<feature type="compositionally biased region" description="Basic and acidic residues" evidence="1">
    <location>
        <begin position="10"/>
        <end position="20"/>
    </location>
</feature>
<reference evidence="4" key="1">
    <citation type="submission" date="2018-01" db="EMBL/GenBank/DDBJ databases">
        <title>Rubneribacter badeniensis gen. nov., sp. nov., and Colonibacter rubneri, gen. nov., sp. nov., WGS of new members of the Eggerthellaceae.</title>
        <authorList>
            <person name="Danylec N."/>
            <person name="Stoll D.A."/>
            <person name="Doetsch A."/>
            <person name="Kulling S.E."/>
            <person name="Huch M."/>
        </authorList>
    </citation>
    <scope>NUCLEOTIDE SEQUENCE [LARGE SCALE GENOMIC DNA]</scope>
    <source>
        <strain evidence="4">ResAG-96</strain>
    </source>
</reference>